<keyword evidence="1" id="KW-0732">Signal</keyword>
<sequence>MLLCFAFIFAINKYFVGRAAASTASACRAGRSADRFNKSVTDSSSAAAEIGEFCYGADSGTLESRHQIVVTSKHGIICTMIVIFLTSQNFVHLSAEMMFVLFRIISS</sequence>
<dbReference type="EMBL" id="HBUE01049635">
    <property type="protein sequence ID" value="CAG6463796.1"/>
    <property type="molecule type" value="Transcribed_RNA"/>
</dbReference>
<accession>A0A8D8GF22</accession>
<dbReference type="EMBL" id="HBUE01254345">
    <property type="protein sequence ID" value="CAG6555605.1"/>
    <property type="molecule type" value="Transcribed_RNA"/>
</dbReference>
<evidence type="ECO:0000313" key="2">
    <source>
        <dbReference type="EMBL" id="CAG6504329.1"/>
    </source>
</evidence>
<dbReference type="EMBL" id="HBUE01049634">
    <property type="protein sequence ID" value="CAG6463795.1"/>
    <property type="molecule type" value="Transcribed_RNA"/>
</dbReference>
<evidence type="ECO:0000256" key="1">
    <source>
        <dbReference type="SAM" id="SignalP"/>
    </source>
</evidence>
<protein>
    <submittedName>
        <fullName evidence="2">(northern house mosquito) hypothetical protein</fullName>
    </submittedName>
</protein>
<reference evidence="2" key="1">
    <citation type="submission" date="2021-05" db="EMBL/GenBank/DDBJ databases">
        <authorList>
            <person name="Alioto T."/>
            <person name="Alioto T."/>
            <person name="Gomez Garrido J."/>
        </authorList>
    </citation>
    <scope>NUCLEOTIDE SEQUENCE</scope>
</reference>
<name>A0A8D8GF22_CULPI</name>
<feature type="chain" id="PRO_5036260740" evidence="1">
    <location>
        <begin position="22"/>
        <end position="107"/>
    </location>
</feature>
<proteinExistence type="predicted"/>
<dbReference type="EMBL" id="HBUE01149382">
    <property type="protein sequence ID" value="CAG6504329.1"/>
    <property type="molecule type" value="Transcribed_RNA"/>
</dbReference>
<organism evidence="2">
    <name type="scientific">Culex pipiens</name>
    <name type="common">House mosquito</name>
    <dbReference type="NCBI Taxonomy" id="7175"/>
    <lineage>
        <taxon>Eukaryota</taxon>
        <taxon>Metazoa</taxon>
        <taxon>Ecdysozoa</taxon>
        <taxon>Arthropoda</taxon>
        <taxon>Hexapoda</taxon>
        <taxon>Insecta</taxon>
        <taxon>Pterygota</taxon>
        <taxon>Neoptera</taxon>
        <taxon>Endopterygota</taxon>
        <taxon>Diptera</taxon>
        <taxon>Nematocera</taxon>
        <taxon>Culicoidea</taxon>
        <taxon>Culicidae</taxon>
        <taxon>Culicinae</taxon>
        <taxon>Culicini</taxon>
        <taxon>Culex</taxon>
        <taxon>Culex</taxon>
    </lineage>
</organism>
<feature type="signal peptide" evidence="1">
    <location>
        <begin position="1"/>
        <end position="21"/>
    </location>
</feature>
<dbReference type="AlphaFoldDB" id="A0A8D8GF22"/>